<evidence type="ECO:0000256" key="1">
    <source>
        <dbReference type="ARBA" id="ARBA00010996"/>
    </source>
</evidence>
<dbReference type="KEGG" id="obg:Verru16b_00359"/>
<keyword evidence="5" id="KW-0472">Membrane</keyword>
<evidence type="ECO:0000313" key="8">
    <source>
        <dbReference type="Proteomes" id="UP000095228"/>
    </source>
</evidence>
<feature type="binding site" evidence="3">
    <location>
        <position position="202"/>
    </location>
    <ligand>
        <name>Cu cation</name>
        <dbReference type="ChEBI" id="CHEBI:23378"/>
    </ligand>
</feature>
<dbReference type="InterPro" id="IPR013766">
    <property type="entry name" value="Thioredoxin_domain"/>
</dbReference>
<evidence type="ECO:0000256" key="3">
    <source>
        <dbReference type="PIRSR" id="PIRSR603782-1"/>
    </source>
</evidence>
<feature type="binding site" evidence="3">
    <location>
        <position position="198"/>
    </location>
    <ligand>
        <name>Cu cation</name>
        <dbReference type="ChEBI" id="CHEBI:23378"/>
    </ligand>
</feature>
<gene>
    <name evidence="7" type="ORF">Verru16b_00359</name>
</gene>
<keyword evidence="3" id="KW-0479">Metal-binding</keyword>
<dbReference type="EMBL" id="CP016094">
    <property type="protein sequence ID" value="AOS43316.1"/>
    <property type="molecule type" value="Genomic_DNA"/>
</dbReference>
<evidence type="ECO:0000256" key="2">
    <source>
        <dbReference type="ARBA" id="ARBA00023008"/>
    </source>
</evidence>
<proteinExistence type="inferred from homology"/>
<dbReference type="InterPro" id="IPR003782">
    <property type="entry name" value="SCO1/SenC"/>
</dbReference>
<evidence type="ECO:0000256" key="5">
    <source>
        <dbReference type="SAM" id="Phobius"/>
    </source>
</evidence>
<feature type="domain" description="Thioredoxin" evidence="6">
    <location>
        <begin position="160"/>
        <end position="324"/>
    </location>
</feature>
<evidence type="ECO:0000256" key="4">
    <source>
        <dbReference type="PIRSR" id="PIRSR603782-2"/>
    </source>
</evidence>
<keyword evidence="4" id="KW-1015">Disulfide bond</keyword>
<dbReference type="PANTHER" id="PTHR12151:SF25">
    <property type="entry name" value="LINALOOL DEHYDRATASE_ISOMERASE DOMAIN-CONTAINING PROTEIN"/>
    <property type="match status" value="1"/>
</dbReference>
<organism evidence="7 8">
    <name type="scientific">Lacunisphaera limnophila</name>
    <dbReference type="NCBI Taxonomy" id="1838286"/>
    <lineage>
        <taxon>Bacteria</taxon>
        <taxon>Pseudomonadati</taxon>
        <taxon>Verrucomicrobiota</taxon>
        <taxon>Opitutia</taxon>
        <taxon>Opitutales</taxon>
        <taxon>Opitutaceae</taxon>
        <taxon>Lacunisphaera</taxon>
    </lineage>
</organism>
<dbReference type="OrthoDB" id="9811998at2"/>
<dbReference type="PANTHER" id="PTHR12151">
    <property type="entry name" value="ELECTRON TRANSPORT PROTIN SCO1/SENC FAMILY MEMBER"/>
    <property type="match status" value="1"/>
</dbReference>
<dbReference type="CDD" id="cd02968">
    <property type="entry name" value="SCO"/>
    <property type="match status" value="1"/>
</dbReference>
<sequence length="333" mass="36595">MLTPTHAPGPAIIPAPAHVDSPGERFLTGPGLLVFLFTALAAYEGFLLLTIFGPTEGGLLGDFVRDFQLWCYRGDPRTGGISWLAVSVMMLEPCFIVGAAVVLWRQVIVPLRDPRLWLAHTRAAAAGFGVIAICVAGLVYYARLDAARAQELPPFPGARIRVNLAVPDAPLLDQRGMDFRLADLRGQVVLVTGVYAACSTTCPEIFKEVQALLTEFTAAERADLRVVALSLNPEYETTEIMAAMAEGRGFTYPEFRYVNGRDPAGMRDVLKRLQFSVTRNPETGVLDHANLFLLVDRSGRIAYRFTLDPRHRAWLRAGLRQLLLESHAPIPAQ</sequence>
<dbReference type="GO" id="GO:0046872">
    <property type="term" value="F:metal ion binding"/>
    <property type="evidence" value="ECO:0007669"/>
    <property type="project" value="UniProtKB-KW"/>
</dbReference>
<dbReference type="RefSeq" id="WP_069960683.1">
    <property type="nucleotide sequence ID" value="NZ_CP016094.1"/>
</dbReference>
<name>A0A1I7PI58_9BACT</name>
<keyword evidence="5" id="KW-1133">Transmembrane helix</keyword>
<feature type="transmembrane region" description="Helical" evidence="5">
    <location>
        <begin position="83"/>
        <end position="104"/>
    </location>
</feature>
<evidence type="ECO:0000313" key="7">
    <source>
        <dbReference type="EMBL" id="AOS43316.1"/>
    </source>
</evidence>
<keyword evidence="2 3" id="KW-0186">Copper</keyword>
<dbReference type="Proteomes" id="UP000095228">
    <property type="component" value="Chromosome"/>
</dbReference>
<dbReference type="PROSITE" id="PS51352">
    <property type="entry name" value="THIOREDOXIN_2"/>
    <property type="match status" value="1"/>
</dbReference>
<reference evidence="7 8" key="1">
    <citation type="submission" date="2016-06" db="EMBL/GenBank/DDBJ databases">
        <title>Three novel species with peptidoglycan cell walls form the new genus Lacunisphaera gen. nov. in the family Opitutaceae of the verrucomicrobial subdivision 4.</title>
        <authorList>
            <person name="Rast P."/>
            <person name="Gloeckner I."/>
            <person name="Jogler M."/>
            <person name="Boedeker C."/>
            <person name="Jeske O."/>
            <person name="Wiegand S."/>
            <person name="Reinhardt R."/>
            <person name="Schumann P."/>
            <person name="Rohde M."/>
            <person name="Spring S."/>
            <person name="Gloeckner F.O."/>
            <person name="Jogler C."/>
        </authorList>
    </citation>
    <scope>NUCLEOTIDE SEQUENCE [LARGE SCALE GENOMIC DNA]</scope>
    <source>
        <strain evidence="7 8">IG16b</strain>
    </source>
</reference>
<protein>
    <submittedName>
        <fullName evidence="7">SCO1/SenC</fullName>
    </submittedName>
</protein>
<comment type="similarity">
    <text evidence="1">Belongs to the SCO1/2 family.</text>
</comment>
<evidence type="ECO:0000259" key="6">
    <source>
        <dbReference type="PROSITE" id="PS51352"/>
    </source>
</evidence>
<feature type="transmembrane region" description="Helical" evidence="5">
    <location>
        <begin position="124"/>
        <end position="142"/>
    </location>
</feature>
<keyword evidence="5" id="KW-0812">Transmembrane</keyword>
<dbReference type="STRING" id="1838286.Verru16b_00359"/>
<dbReference type="SUPFAM" id="SSF52833">
    <property type="entry name" value="Thioredoxin-like"/>
    <property type="match status" value="1"/>
</dbReference>
<dbReference type="AlphaFoldDB" id="A0A1I7PI58"/>
<feature type="transmembrane region" description="Helical" evidence="5">
    <location>
        <begin position="32"/>
        <end position="52"/>
    </location>
</feature>
<feature type="disulfide bond" description="Redox-active" evidence="4">
    <location>
        <begin position="198"/>
        <end position="202"/>
    </location>
</feature>
<dbReference type="Pfam" id="PF02630">
    <property type="entry name" value="SCO1-SenC"/>
    <property type="match status" value="1"/>
</dbReference>
<dbReference type="InterPro" id="IPR036249">
    <property type="entry name" value="Thioredoxin-like_sf"/>
</dbReference>
<dbReference type="Gene3D" id="3.40.30.10">
    <property type="entry name" value="Glutaredoxin"/>
    <property type="match status" value="1"/>
</dbReference>
<accession>A0A1I7PI58</accession>
<feature type="binding site" evidence="3">
    <location>
        <position position="288"/>
    </location>
    <ligand>
        <name>Cu cation</name>
        <dbReference type="ChEBI" id="CHEBI:23378"/>
    </ligand>
</feature>
<keyword evidence="8" id="KW-1185">Reference proteome</keyword>